<evidence type="ECO:0000313" key="4">
    <source>
        <dbReference type="Proteomes" id="UP000230750"/>
    </source>
</evidence>
<feature type="compositionally biased region" description="Basic and acidic residues" evidence="1">
    <location>
        <begin position="525"/>
        <end position="550"/>
    </location>
</feature>
<accession>A0A2G8K2S2</accession>
<dbReference type="EMBL" id="MRZV01000943">
    <property type="protein sequence ID" value="PIK42308.1"/>
    <property type="molecule type" value="Genomic_DNA"/>
</dbReference>
<dbReference type="PANTHER" id="PTHR31640">
    <property type="entry name" value="TRANSMEMBRANE PROTEIN KIAA1109"/>
    <property type="match status" value="1"/>
</dbReference>
<comment type="caution">
    <text evidence="3">The sequence shown here is derived from an EMBL/GenBank/DDBJ whole genome shotgun (WGS) entry which is preliminary data.</text>
</comment>
<name>A0A2G8K2S2_STIJA</name>
<evidence type="ECO:0000313" key="3">
    <source>
        <dbReference type="EMBL" id="PIK42308.1"/>
    </source>
</evidence>
<keyword evidence="4" id="KW-1185">Reference proteome</keyword>
<sequence length="637" mass="72011">MDSEIKIGCNKSLHTRSIKDDNDVQGVREALKKLSKKEGRPQSPQVTKQDRAPKWKTVVVIAINVDKLDTNINMSNVMGTTILTVEELRSQSNILMDSNKQRDLHLITNLASLSLESKGGVVGGLLDTKGLHVEVSQKRLQEREPHHNIKIGVGFFAFRLDYMGSSSLLANLTGLQVSEKDEWKCTMKGVARRCCRLGNHPVWKPRGLRNYLEGSQKAASIFRQTNQKCHREGSHGNPGAKRKLKKQVSLKPEVIEAPPVLEESHWYTIFKWCRQVFGSQSSSLAQGLQLGGQVTLQGKKAVVTCFHGLNFRSSSWALFALREPHIQFETNAFEAPPEQGKSNTLVVQNLTFDLGHNQTQREDGWLAMIHRVYRNEKSHFPFNGTIAECFQYVSEIRCPEETEHYMRSQEFFPPSSSSSYKHKADPIFALPKLQMVMESKQHLMADGTLQDVEPVKVQVTFVTTFTDHLYVSMDVELLLFLHDLVIAYMEYKQKAMSLQLQSTSVASAAIKTADTGKVKGQTVKGEQDGKEKEEKKDEAPPSPSKDKREFNCSTWQLEPTVRLLSWGGKQIEPVGADYILHKLGFKHARTTIPKWIQRGVMDPSDIAVSFIVREMLKMMDEGSDDEKETKKTEVKRT</sequence>
<dbReference type="InterPro" id="IPR056742">
    <property type="entry name" value="BLTP1_C"/>
</dbReference>
<feature type="region of interest" description="Disordered" evidence="1">
    <location>
        <begin position="516"/>
        <end position="550"/>
    </location>
</feature>
<reference evidence="3 4" key="1">
    <citation type="journal article" date="2017" name="PLoS Biol.">
        <title>The sea cucumber genome provides insights into morphological evolution and visceral regeneration.</title>
        <authorList>
            <person name="Zhang X."/>
            <person name="Sun L."/>
            <person name="Yuan J."/>
            <person name="Sun Y."/>
            <person name="Gao Y."/>
            <person name="Zhang L."/>
            <person name="Li S."/>
            <person name="Dai H."/>
            <person name="Hamel J.F."/>
            <person name="Liu C."/>
            <person name="Yu Y."/>
            <person name="Liu S."/>
            <person name="Lin W."/>
            <person name="Guo K."/>
            <person name="Jin S."/>
            <person name="Xu P."/>
            <person name="Storey K.B."/>
            <person name="Huan P."/>
            <person name="Zhang T."/>
            <person name="Zhou Y."/>
            <person name="Zhang J."/>
            <person name="Lin C."/>
            <person name="Li X."/>
            <person name="Xing L."/>
            <person name="Huo D."/>
            <person name="Sun M."/>
            <person name="Wang L."/>
            <person name="Mercier A."/>
            <person name="Li F."/>
            <person name="Yang H."/>
            <person name="Xiang J."/>
        </authorList>
    </citation>
    <scope>NUCLEOTIDE SEQUENCE [LARGE SCALE GENOMIC DNA]</scope>
    <source>
        <strain evidence="3">Shaxun</strain>
        <tissue evidence="3">Muscle</tissue>
    </source>
</reference>
<dbReference type="GO" id="GO:0048488">
    <property type="term" value="P:synaptic vesicle endocytosis"/>
    <property type="evidence" value="ECO:0007669"/>
    <property type="project" value="TreeGrafter"/>
</dbReference>
<evidence type="ECO:0000259" key="2">
    <source>
        <dbReference type="SMART" id="SM01220"/>
    </source>
</evidence>
<dbReference type="InterPro" id="IPR033616">
    <property type="entry name" value="BLTP1"/>
</dbReference>
<dbReference type="PANTHER" id="PTHR31640:SF1">
    <property type="entry name" value="BRIDGE-LIKE LIPID TRANSFER PROTEIN FAMILY MEMBER 1"/>
    <property type="match status" value="1"/>
</dbReference>
<dbReference type="OrthoDB" id="10051416at2759"/>
<organism evidence="3 4">
    <name type="scientific">Stichopus japonicus</name>
    <name type="common">Sea cucumber</name>
    <dbReference type="NCBI Taxonomy" id="307972"/>
    <lineage>
        <taxon>Eukaryota</taxon>
        <taxon>Metazoa</taxon>
        <taxon>Echinodermata</taxon>
        <taxon>Eleutherozoa</taxon>
        <taxon>Echinozoa</taxon>
        <taxon>Holothuroidea</taxon>
        <taxon>Aspidochirotacea</taxon>
        <taxon>Aspidochirotida</taxon>
        <taxon>Stichopodidae</taxon>
        <taxon>Apostichopus</taxon>
    </lineage>
</organism>
<dbReference type="AlphaFoldDB" id="A0A2G8K2S2"/>
<dbReference type="Proteomes" id="UP000230750">
    <property type="component" value="Unassembled WGS sequence"/>
</dbReference>
<dbReference type="STRING" id="307972.A0A2G8K2S2"/>
<evidence type="ECO:0000256" key="1">
    <source>
        <dbReference type="SAM" id="MobiDB-lite"/>
    </source>
</evidence>
<feature type="domain" description="Bridge-like lipid transfer protein family member 1 C-terminal" evidence="2">
    <location>
        <begin position="39"/>
        <end position="618"/>
    </location>
</feature>
<protein>
    <recommendedName>
        <fullName evidence="2">Bridge-like lipid transfer protein family member 1 C-terminal domain-containing protein</fullName>
    </recommendedName>
</protein>
<proteinExistence type="predicted"/>
<dbReference type="SMART" id="SM01220">
    <property type="entry name" value="FSA_C"/>
    <property type="match status" value="1"/>
</dbReference>
<dbReference type="GO" id="GO:0098793">
    <property type="term" value="C:presynapse"/>
    <property type="evidence" value="ECO:0007669"/>
    <property type="project" value="GOC"/>
</dbReference>
<gene>
    <name evidence="3" type="ORF">BSL78_20838</name>
</gene>
<dbReference type="Pfam" id="PF25040">
    <property type="entry name" value="BLTP1_C"/>
    <property type="match status" value="2"/>
</dbReference>